<name>A0A9D1J2U4_9FIRM</name>
<sequence>MNKDGIEVKIGDSAFYFKLGNLLDKKKISKNKLSQDTETDYKVVTRYINGDLTRLDINILERLCNYLDCDISDIVELKKNVFK</sequence>
<dbReference type="Gene3D" id="1.10.260.40">
    <property type="entry name" value="lambda repressor-like DNA-binding domains"/>
    <property type="match status" value="1"/>
</dbReference>
<dbReference type="PROSITE" id="PS50943">
    <property type="entry name" value="HTH_CROC1"/>
    <property type="match status" value="1"/>
</dbReference>
<dbReference type="Proteomes" id="UP000824232">
    <property type="component" value="Unassembled WGS sequence"/>
</dbReference>
<evidence type="ECO:0000313" key="2">
    <source>
        <dbReference type="EMBL" id="HIR59016.1"/>
    </source>
</evidence>
<dbReference type="EMBL" id="DVHC01000031">
    <property type="protein sequence ID" value="HIR59016.1"/>
    <property type="molecule type" value="Genomic_DNA"/>
</dbReference>
<reference evidence="2" key="1">
    <citation type="submission" date="2020-10" db="EMBL/GenBank/DDBJ databases">
        <authorList>
            <person name="Gilroy R."/>
        </authorList>
    </citation>
    <scope>NUCLEOTIDE SEQUENCE</scope>
    <source>
        <strain evidence="2">CHK184-20233</strain>
    </source>
</reference>
<organism evidence="2 3">
    <name type="scientific">Candidatus Onthousia excrementipullorum</name>
    <dbReference type="NCBI Taxonomy" id="2840884"/>
    <lineage>
        <taxon>Bacteria</taxon>
        <taxon>Bacillati</taxon>
        <taxon>Bacillota</taxon>
        <taxon>Bacilli</taxon>
        <taxon>Candidatus Onthousia</taxon>
    </lineage>
</organism>
<dbReference type="SUPFAM" id="SSF47413">
    <property type="entry name" value="lambda repressor-like DNA-binding domains"/>
    <property type="match status" value="1"/>
</dbReference>
<dbReference type="Pfam" id="PF13443">
    <property type="entry name" value="HTH_26"/>
    <property type="match status" value="1"/>
</dbReference>
<feature type="domain" description="HTH cro/C1-type" evidence="1">
    <location>
        <begin position="25"/>
        <end position="74"/>
    </location>
</feature>
<reference evidence="2" key="2">
    <citation type="journal article" date="2021" name="PeerJ">
        <title>Extensive microbial diversity within the chicken gut microbiome revealed by metagenomics and culture.</title>
        <authorList>
            <person name="Gilroy R."/>
            <person name="Ravi A."/>
            <person name="Getino M."/>
            <person name="Pursley I."/>
            <person name="Horton D.L."/>
            <person name="Alikhan N.F."/>
            <person name="Baker D."/>
            <person name="Gharbi K."/>
            <person name="Hall N."/>
            <person name="Watson M."/>
            <person name="Adriaenssens E.M."/>
            <person name="Foster-Nyarko E."/>
            <person name="Jarju S."/>
            <person name="Secka A."/>
            <person name="Antonio M."/>
            <person name="Oren A."/>
            <person name="Chaudhuri R.R."/>
            <person name="La Ragione R."/>
            <person name="Hildebrand F."/>
            <person name="Pallen M.J."/>
        </authorList>
    </citation>
    <scope>NUCLEOTIDE SEQUENCE</scope>
    <source>
        <strain evidence="2">CHK184-20233</strain>
    </source>
</reference>
<proteinExistence type="predicted"/>
<comment type="caution">
    <text evidence="2">The sequence shown here is derived from an EMBL/GenBank/DDBJ whole genome shotgun (WGS) entry which is preliminary data.</text>
</comment>
<evidence type="ECO:0000259" key="1">
    <source>
        <dbReference type="PROSITE" id="PS50943"/>
    </source>
</evidence>
<dbReference type="GO" id="GO:0003677">
    <property type="term" value="F:DNA binding"/>
    <property type="evidence" value="ECO:0007669"/>
    <property type="project" value="InterPro"/>
</dbReference>
<accession>A0A9D1J2U4</accession>
<dbReference type="InterPro" id="IPR010982">
    <property type="entry name" value="Lambda_DNA-bd_dom_sf"/>
</dbReference>
<protein>
    <submittedName>
        <fullName evidence="2">Helix-turn-helix transcriptional regulator</fullName>
    </submittedName>
</protein>
<gene>
    <name evidence="2" type="ORF">IAB38_03100</name>
</gene>
<evidence type="ECO:0000313" key="3">
    <source>
        <dbReference type="Proteomes" id="UP000824232"/>
    </source>
</evidence>
<dbReference type="InterPro" id="IPR001387">
    <property type="entry name" value="Cro/C1-type_HTH"/>
</dbReference>
<dbReference type="AlphaFoldDB" id="A0A9D1J2U4"/>